<name>A0A3M9MUA7_9BACT</name>
<feature type="transmembrane region" description="Helical" evidence="1">
    <location>
        <begin position="7"/>
        <end position="26"/>
    </location>
</feature>
<accession>A0A3M9MUA7</accession>
<dbReference type="InterPro" id="IPR021320">
    <property type="entry name" value="DUF2905"/>
</dbReference>
<keyword evidence="3" id="KW-1185">Reference proteome</keyword>
<evidence type="ECO:0000256" key="1">
    <source>
        <dbReference type="SAM" id="Phobius"/>
    </source>
</evidence>
<dbReference type="PANTHER" id="PTHR36443:SF1">
    <property type="entry name" value="BSR5223 PROTEIN"/>
    <property type="match status" value="1"/>
</dbReference>
<organism evidence="2 3">
    <name type="scientific">Rufibacter latericius</name>
    <dbReference type="NCBI Taxonomy" id="2487040"/>
    <lineage>
        <taxon>Bacteria</taxon>
        <taxon>Pseudomonadati</taxon>
        <taxon>Bacteroidota</taxon>
        <taxon>Cytophagia</taxon>
        <taxon>Cytophagales</taxon>
        <taxon>Hymenobacteraceae</taxon>
        <taxon>Rufibacter</taxon>
    </lineage>
</organism>
<evidence type="ECO:0000313" key="2">
    <source>
        <dbReference type="EMBL" id="RNI29112.1"/>
    </source>
</evidence>
<dbReference type="EMBL" id="RJJD01000003">
    <property type="protein sequence ID" value="RNI29112.1"/>
    <property type="molecule type" value="Genomic_DNA"/>
</dbReference>
<dbReference type="OrthoDB" id="680637at2"/>
<keyword evidence="1" id="KW-0812">Transmembrane</keyword>
<dbReference type="PANTHER" id="PTHR36443">
    <property type="entry name" value="BSR5223 PROTEIN"/>
    <property type="match status" value="1"/>
</dbReference>
<keyword evidence="1" id="KW-0472">Membrane</keyword>
<dbReference type="Pfam" id="PF11146">
    <property type="entry name" value="DUF2905"/>
    <property type="match status" value="1"/>
</dbReference>
<gene>
    <name evidence="2" type="ORF">EFB08_06700</name>
</gene>
<reference evidence="2 3" key="1">
    <citation type="submission" date="2018-11" db="EMBL/GenBank/DDBJ databases">
        <title>Rufibacter latericius sp. nov., isolated from water in Baiyang Lake.</title>
        <authorList>
            <person name="Yang Y."/>
        </authorList>
    </citation>
    <scope>NUCLEOTIDE SEQUENCE [LARGE SCALE GENOMIC DNA]</scope>
    <source>
        <strain evidence="2 3">R-22-1c-1</strain>
    </source>
</reference>
<dbReference type="RefSeq" id="WP_123126172.1">
    <property type="nucleotide sequence ID" value="NZ_RJJD01000003.1"/>
</dbReference>
<dbReference type="AlphaFoldDB" id="A0A3M9MUA7"/>
<keyword evidence="1" id="KW-1133">Transmembrane helix</keyword>
<protein>
    <submittedName>
        <fullName evidence="2">DUF2905 domain-containing protein</fullName>
    </submittedName>
</protein>
<feature type="transmembrane region" description="Helical" evidence="1">
    <location>
        <begin position="46"/>
        <end position="69"/>
    </location>
</feature>
<dbReference type="Proteomes" id="UP000272117">
    <property type="component" value="Unassembled WGS sequence"/>
</dbReference>
<evidence type="ECO:0000313" key="3">
    <source>
        <dbReference type="Proteomes" id="UP000272117"/>
    </source>
</evidence>
<proteinExistence type="predicted"/>
<comment type="caution">
    <text evidence="2">The sequence shown here is derived from an EMBL/GenBank/DDBJ whole genome shotgun (WGS) entry which is preliminary data.</text>
</comment>
<sequence>MQPLGKYLVILGIVIVVIGLIIWVAGPKMGWFGHLPGDVRVERPGFKIFAPFTTMLLLSILLSLVLWAIRRFFG</sequence>